<protein>
    <recommendedName>
        <fullName evidence="3">Nudix hydrolase domain-containing protein</fullName>
    </recommendedName>
</protein>
<dbReference type="Proteomes" id="UP001211907">
    <property type="component" value="Unassembled WGS sequence"/>
</dbReference>
<proteinExistence type="predicted"/>
<sequence>MTTPALITARVQNAVNVATPSLKNRGKLNKNFVYFEAPSRTMVRNSEEVLSDHSKTKYYTVAADMLVFNAPRSHILMIFRCPHNKLEGRKCANNVLDQSSFQYKGYLATPGGFFDPATDISQGEDGKQTPDFLRSAFRELDEECTNLLSSDSRVSFSPVSFITARLNNFRDIRWLTSTNYVPTLATQFATTLIGPNSFPRVVGSDDACGVAYWVDLKIINAVYEKHKQTFDLFNSQFDEDTFEKFVKNPAHFVLNEKTQLPRNKLKTENVAISSSALRRNESSGREDVLNFDPEDDYQFSDFAFDHVVNILEAKKFLDAAAEQE</sequence>
<evidence type="ECO:0008006" key="3">
    <source>
        <dbReference type="Google" id="ProtNLM"/>
    </source>
</evidence>
<evidence type="ECO:0000313" key="1">
    <source>
        <dbReference type="EMBL" id="KAJ3082343.1"/>
    </source>
</evidence>
<name>A0AAD5SM54_9FUNG</name>
<organism evidence="1 2">
    <name type="scientific">Physocladia obscura</name>
    <dbReference type="NCBI Taxonomy" id="109957"/>
    <lineage>
        <taxon>Eukaryota</taxon>
        <taxon>Fungi</taxon>
        <taxon>Fungi incertae sedis</taxon>
        <taxon>Chytridiomycota</taxon>
        <taxon>Chytridiomycota incertae sedis</taxon>
        <taxon>Chytridiomycetes</taxon>
        <taxon>Chytridiales</taxon>
        <taxon>Chytriomycetaceae</taxon>
        <taxon>Physocladia</taxon>
    </lineage>
</organism>
<reference evidence="1" key="1">
    <citation type="submission" date="2020-05" db="EMBL/GenBank/DDBJ databases">
        <title>Phylogenomic resolution of chytrid fungi.</title>
        <authorList>
            <person name="Stajich J.E."/>
            <person name="Amses K."/>
            <person name="Simmons R."/>
            <person name="Seto K."/>
            <person name="Myers J."/>
            <person name="Bonds A."/>
            <person name="Quandt C.A."/>
            <person name="Barry K."/>
            <person name="Liu P."/>
            <person name="Grigoriev I."/>
            <person name="Longcore J.E."/>
            <person name="James T.Y."/>
        </authorList>
    </citation>
    <scope>NUCLEOTIDE SEQUENCE</scope>
    <source>
        <strain evidence="1">JEL0513</strain>
    </source>
</reference>
<keyword evidence="2" id="KW-1185">Reference proteome</keyword>
<gene>
    <name evidence="1" type="ORF">HK100_009697</name>
</gene>
<comment type="caution">
    <text evidence="1">The sequence shown here is derived from an EMBL/GenBank/DDBJ whole genome shotgun (WGS) entry which is preliminary data.</text>
</comment>
<dbReference type="EMBL" id="JADGJH010005062">
    <property type="protein sequence ID" value="KAJ3082343.1"/>
    <property type="molecule type" value="Genomic_DNA"/>
</dbReference>
<dbReference type="AlphaFoldDB" id="A0AAD5SM54"/>
<accession>A0AAD5SM54</accession>
<evidence type="ECO:0000313" key="2">
    <source>
        <dbReference type="Proteomes" id="UP001211907"/>
    </source>
</evidence>